<name>A0A0E3R2Y7_METBA</name>
<evidence type="ECO:0000313" key="3">
    <source>
        <dbReference type="EMBL" id="AKB58683.1"/>
    </source>
</evidence>
<dbReference type="InterPro" id="IPR005537">
    <property type="entry name" value="RAMP_III_fam"/>
</dbReference>
<dbReference type="GO" id="GO:0051607">
    <property type="term" value="P:defense response to virus"/>
    <property type="evidence" value="ECO:0007669"/>
    <property type="project" value="UniProtKB-KW"/>
</dbReference>
<dbReference type="AlphaFoldDB" id="A0A0E3R2Y7"/>
<keyword evidence="1" id="KW-0051">Antiviral defense</keyword>
<dbReference type="PATRIC" id="fig|1434106.5.peg.2799"/>
<organism evidence="3 4">
    <name type="scientific">Methanosarcina barkeri 227</name>
    <dbReference type="NCBI Taxonomy" id="1434106"/>
    <lineage>
        <taxon>Archaea</taxon>
        <taxon>Methanobacteriati</taxon>
        <taxon>Methanobacteriota</taxon>
        <taxon>Stenosarchaea group</taxon>
        <taxon>Methanomicrobia</taxon>
        <taxon>Methanosarcinales</taxon>
        <taxon>Methanosarcinaceae</taxon>
        <taxon>Methanosarcina</taxon>
    </lineage>
</organism>
<dbReference type="KEGG" id="mbar:MSBR2_2167"/>
<evidence type="ECO:0000256" key="1">
    <source>
        <dbReference type="ARBA" id="ARBA00023118"/>
    </source>
</evidence>
<evidence type="ECO:0000313" key="4">
    <source>
        <dbReference type="Proteomes" id="UP000033079"/>
    </source>
</evidence>
<dbReference type="PANTHER" id="PTHR35579:SF3">
    <property type="entry name" value="CRISPR SYSTEM CMS ENDORIBONUCLEASE CSM3"/>
    <property type="match status" value="1"/>
</dbReference>
<gene>
    <name evidence="3" type="ORF">MSBR2_2167</name>
</gene>
<sequence>MAVFTFNLELLSDTLIGSGEGWGATIDTDVVFDDFGLPYIPARRVKGCLRESALEVVEMFEQSKIDFASRDDLDTLFGKAGQNEAGALSFSNCYPGDYSLNKQWIEWLISEYPGIFSKDAILDTFTSIRQQTAVNKNDNQDSSTKKGVAEKASLRTSRVLDKGIKFSGSIESSFELENRLFDFLVFAVRNLRYMGTNRNRGLGSVLCTLTDESRYTCDESLKNLELKVMEG</sequence>
<evidence type="ECO:0000259" key="2">
    <source>
        <dbReference type="Pfam" id="PF03787"/>
    </source>
</evidence>
<reference evidence="3 4" key="1">
    <citation type="submission" date="2014-07" db="EMBL/GenBank/DDBJ databases">
        <title>Methanogenic archaea and the global carbon cycle.</title>
        <authorList>
            <person name="Henriksen J.R."/>
            <person name="Luke J."/>
            <person name="Reinhart S."/>
            <person name="Benedict M.N."/>
            <person name="Youngblut N.D."/>
            <person name="Metcalf M.E."/>
            <person name="Whitaker R.J."/>
            <person name="Metcalf W.W."/>
        </authorList>
    </citation>
    <scope>NUCLEOTIDE SEQUENCE [LARGE SCALE GENOMIC DNA]</scope>
    <source>
        <strain evidence="3 4">227</strain>
    </source>
</reference>
<dbReference type="EMBL" id="CP009530">
    <property type="protein sequence ID" value="AKB58683.1"/>
    <property type="molecule type" value="Genomic_DNA"/>
</dbReference>
<dbReference type="Pfam" id="PF03787">
    <property type="entry name" value="RAMPs"/>
    <property type="match status" value="1"/>
</dbReference>
<accession>A0A0E3R2Y7</accession>
<dbReference type="InterPro" id="IPR052216">
    <property type="entry name" value="CRISPR_Csm3_endoribonuclease"/>
</dbReference>
<protein>
    <submittedName>
        <fullName evidence="3">DUF324 domain-containing protein</fullName>
    </submittedName>
</protein>
<dbReference type="PANTHER" id="PTHR35579">
    <property type="entry name" value="CRISPR SYSTEM CMS ENDORIBONUCLEASE CSM3"/>
    <property type="match status" value="1"/>
</dbReference>
<feature type="domain" description="CRISPR type III-associated protein" evidence="2">
    <location>
        <begin position="8"/>
        <end position="205"/>
    </location>
</feature>
<dbReference type="HOGENOM" id="CLU_085066_0_0_2"/>
<proteinExistence type="predicted"/>
<dbReference type="GeneID" id="24801207"/>
<dbReference type="RefSeq" id="WP_048120522.1">
    <property type="nucleotide sequence ID" value="NZ_CP009530.1"/>
</dbReference>
<dbReference type="Proteomes" id="UP000033079">
    <property type="component" value="Chromosome"/>
</dbReference>
<dbReference type="CDD" id="cd09726">
    <property type="entry name" value="RAMP_I_III"/>
    <property type="match status" value="1"/>
</dbReference>